<protein>
    <submittedName>
        <fullName evidence="2">Pol protein</fullName>
    </submittedName>
</protein>
<comment type="caution">
    <text evidence="2">The sequence shown here is derived from an EMBL/GenBank/DDBJ whole genome shotgun (WGS) entry which is preliminary data.</text>
</comment>
<proteinExistence type="predicted"/>
<dbReference type="PANTHER" id="PTHR46148:SF60">
    <property type="entry name" value="CHROMO DOMAIN-CONTAINING PROTEIN"/>
    <property type="match status" value="1"/>
</dbReference>
<evidence type="ECO:0000259" key="1">
    <source>
        <dbReference type="Pfam" id="PF24626"/>
    </source>
</evidence>
<dbReference type="OrthoDB" id="5101518at2759"/>
<dbReference type="GO" id="GO:0003676">
    <property type="term" value="F:nucleic acid binding"/>
    <property type="evidence" value="ECO:0007669"/>
    <property type="project" value="InterPro"/>
</dbReference>
<sequence>MFRACALEFQDSRDSHLHLMEFSYNNSFQATIGMTPFEALYDKCCRSPIYWDEVGEQRLMGLELVQSTNEAKGNSSPRFIGPLKILEQFGIVAYGLALPPSLSAVHDVFHVSMLRKYVTNQSHVVDYEPLEINENLSYAEQPVEILAREVNMLRNRGIPLVKVLWQNHKVEETTRHPLFPSSSSFLLVVIPTYIFSSSFIRCRHEPNPSFAALKPSRTSLPPHSIVRSVGIESHAVAGYVYFDHCSRSTSHRRVLAKQPLTVVVALSSPPSFSVCRLRSPTTVVRLFVGKVAASFVRASISLLPSNFKTHSLILDICFSSGIEFFTHWHRYLKFQPFWLKPNSPVL</sequence>
<dbReference type="InterPro" id="IPR036397">
    <property type="entry name" value="RNaseH_sf"/>
</dbReference>
<dbReference type="EMBL" id="SSTE01006842">
    <property type="protein sequence ID" value="KAA0058235.1"/>
    <property type="molecule type" value="Genomic_DNA"/>
</dbReference>
<dbReference type="Pfam" id="PF24626">
    <property type="entry name" value="SH3_Tf2-1"/>
    <property type="match status" value="1"/>
</dbReference>
<dbReference type="InterPro" id="IPR056924">
    <property type="entry name" value="SH3_Tf2-1"/>
</dbReference>
<organism evidence="2 3">
    <name type="scientific">Cucumis melo var. makuwa</name>
    <name type="common">Oriental melon</name>
    <dbReference type="NCBI Taxonomy" id="1194695"/>
    <lineage>
        <taxon>Eukaryota</taxon>
        <taxon>Viridiplantae</taxon>
        <taxon>Streptophyta</taxon>
        <taxon>Embryophyta</taxon>
        <taxon>Tracheophyta</taxon>
        <taxon>Spermatophyta</taxon>
        <taxon>Magnoliopsida</taxon>
        <taxon>eudicotyledons</taxon>
        <taxon>Gunneridae</taxon>
        <taxon>Pentapetalae</taxon>
        <taxon>rosids</taxon>
        <taxon>fabids</taxon>
        <taxon>Cucurbitales</taxon>
        <taxon>Cucurbitaceae</taxon>
        <taxon>Benincaseae</taxon>
        <taxon>Cucumis</taxon>
    </lineage>
</organism>
<accession>A0A5A7UX85</accession>
<dbReference type="Proteomes" id="UP000321393">
    <property type="component" value="Unassembled WGS sequence"/>
</dbReference>
<evidence type="ECO:0000313" key="3">
    <source>
        <dbReference type="Proteomes" id="UP000321393"/>
    </source>
</evidence>
<name>A0A5A7UX85_CUCMM</name>
<evidence type="ECO:0000313" key="2">
    <source>
        <dbReference type="EMBL" id="KAA0058235.1"/>
    </source>
</evidence>
<dbReference type="AlphaFoldDB" id="A0A5A7UX85"/>
<gene>
    <name evidence="2" type="ORF">E6C27_scaffold274G005590</name>
</gene>
<dbReference type="Gene3D" id="3.30.420.10">
    <property type="entry name" value="Ribonuclease H-like superfamily/Ribonuclease H"/>
    <property type="match status" value="1"/>
</dbReference>
<reference evidence="2 3" key="1">
    <citation type="submission" date="2019-08" db="EMBL/GenBank/DDBJ databases">
        <title>Draft genome sequences of two oriental melons (Cucumis melo L. var makuwa).</title>
        <authorList>
            <person name="Kwon S.-Y."/>
        </authorList>
    </citation>
    <scope>NUCLEOTIDE SEQUENCE [LARGE SCALE GENOMIC DNA]</scope>
    <source>
        <strain evidence="3">cv. SW 3</strain>
        <tissue evidence="2">Leaf</tissue>
    </source>
</reference>
<dbReference type="PANTHER" id="PTHR46148">
    <property type="entry name" value="CHROMO DOMAIN-CONTAINING PROTEIN"/>
    <property type="match status" value="1"/>
</dbReference>
<feature type="domain" description="Tf2-1-like SH3-like" evidence="1">
    <location>
        <begin position="72"/>
        <end position="118"/>
    </location>
</feature>